<dbReference type="AlphaFoldDB" id="A0A4U5QRW3"/>
<organism evidence="2">
    <name type="scientific">Populus alba</name>
    <name type="common">White poplar</name>
    <dbReference type="NCBI Taxonomy" id="43335"/>
    <lineage>
        <taxon>Eukaryota</taxon>
        <taxon>Viridiplantae</taxon>
        <taxon>Streptophyta</taxon>
        <taxon>Embryophyta</taxon>
        <taxon>Tracheophyta</taxon>
        <taxon>Spermatophyta</taxon>
        <taxon>Magnoliopsida</taxon>
        <taxon>eudicotyledons</taxon>
        <taxon>Gunneridae</taxon>
        <taxon>Pentapetalae</taxon>
        <taxon>rosids</taxon>
        <taxon>fabids</taxon>
        <taxon>Malpighiales</taxon>
        <taxon>Salicaceae</taxon>
        <taxon>Saliceae</taxon>
        <taxon>Populus</taxon>
    </lineage>
</organism>
<evidence type="ECO:0000313" key="2">
    <source>
        <dbReference type="EMBL" id="TKS12187.1"/>
    </source>
</evidence>
<reference evidence="2" key="1">
    <citation type="submission" date="2018-10" db="EMBL/GenBank/DDBJ databases">
        <title>Population genomic analysis revealed the cold adaptation of white poplar.</title>
        <authorList>
            <person name="Liu Y.-J."/>
        </authorList>
    </citation>
    <scope>NUCLEOTIDE SEQUENCE [LARGE SCALE GENOMIC DNA]</scope>
    <source>
        <strain evidence="2">PAL-ZL1</strain>
    </source>
</reference>
<evidence type="ECO:0008006" key="3">
    <source>
        <dbReference type="Google" id="ProtNLM"/>
    </source>
</evidence>
<comment type="caution">
    <text evidence="2">The sequence shown here is derived from an EMBL/GenBank/DDBJ whole genome shotgun (WGS) entry which is preliminary data.</text>
</comment>
<evidence type="ECO:0000256" key="1">
    <source>
        <dbReference type="SAM" id="MobiDB-lite"/>
    </source>
</evidence>
<dbReference type="STRING" id="43335.A0A4U5QRW3"/>
<dbReference type="InterPro" id="IPR036691">
    <property type="entry name" value="Endo/exonu/phosph_ase_sf"/>
</dbReference>
<name>A0A4U5QRW3_POPAL</name>
<gene>
    <name evidence="2" type="ORF">D5086_0000065870</name>
</gene>
<accession>A0A4U5QRW3</accession>
<dbReference type="PANTHER" id="PTHR33710:SF71">
    <property type="entry name" value="ENDONUCLEASE_EXONUCLEASE_PHOSPHATASE DOMAIN-CONTAINING PROTEIN"/>
    <property type="match status" value="1"/>
</dbReference>
<feature type="compositionally biased region" description="Polar residues" evidence="1">
    <location>
        <begin position="77"/>
        <end position="86"/>
    </location>
</feature>
<feature type="region of interest" description="Disordered" evidence="1">
    <location>
        <begin position="100"/>
        <end position="122"/>
    </location>
</feature>
<dbReference type="Gene3D" id="3.60.10.10">
    <property type="entry name" value="Endonuclease/exonuclease/phosphatase"/>
    <property type="match status" value="1"/>
</dbReference>
<sequence length="436" mass="48401">MQPFWHVCTKGKNSDRAPGNISDGIPTVSVTNRKTNDEATVYPASKEEKGCLSAPLATILNGVRQPVGKASVDSRRSQQSLEQQPKQPVGLCSNILAITGSNRGDDTEDEASDTDSIHDPHSVEENQLLITGFANCMENKMATLKSASASEASTSAKDSYKETSSLPRGLNLHSWNFVSNITASPTCRILIGWDPTIFSLSCMHYSDQWVTCEVSTLSTKDSFKITVVYGLNTPAGRRLLWDYMLHQAPAFASSPWALLGDFNAILKPSDRSGGDMHWYGHHQEFSNCIQDTELIQVPFIGPKFSWHNGQQGEHTILKKLDWIFCNPSFLSTWPATHSKFLPRDLSDHSAMIMDLNSYKPPPISPFKFLNIWADREDFLELVRATWQHPVMGNPMVTEAQSNWNLAQMALDEFPASEVLAASERNCARAYNNTLSG</sequence>
<proteinExistence type="predicted"/>
<dbReference type="SUPFAM" id="SSF56219">
    <property type="entry name" value="DNase I-like"/>
    <property type="match status" value="1"/>
</dbReference>
<feature type="region of interest" description="Disordered" evidence="1">
    <location>
        <begin position="68"/>
        <end position="87"/>
    </location>
</feature>
<protein>
    <recommendedName>
        <fullName evidence="3">Endonuclease/exonuclease/phosphatase domain-containing protein</fullName>
    </recommendedName>
</protein>
<dbReference type="PANTHER" id="PTHR33710">
    <property type="entry name" value="BNAC02G09200D PROTEIN"/>
    <property type="match status" value="1"/>
</dbReference>
<dbReference type="EMBL" id="RCHU01000180">
    <property type="protein sequence ID" value="TKS12187.1"/>
    <property type="molecule type" value="Genomic_DNA"/>
</dbReference>